<dbReference type="InterPro" id="IPR058248">
    <property type="entry name" value="Lxx211020-like"/>
</dbReference>
<evidence type="ECO:0000313" key="2">
    <source>
        <dbReference type="EMBL" id="MBA0127832.1"/>
    </source>
</evidence>
<gene>
    <name evidence="2" type="ORF">H0B56_19990</name>
</gene>
<dbReference type="InterPro" id="IPR007410">
    <property type="entry name" value="LpqE-like"/>
</dbReference>
<dbReference type="SUPFAM" id="SSF110087">
    <property type="entry name" value="DR1885-like metal-binding protein"/>
    <property type="match status" value="1"/>
</dbReference>
<dbReference type="Gene3D" id="2.60.40.1890">
    <property type="entry name" value="PCu(A)C copper chaperone"/>
    <property type="match status" value="1"/>
</dbReference>
<comment type="caution">
    <text evidence="2">The sequence shown here is derived from an EMBL/GenBank/DDBJ whole genome shotgun (WGS) entry which is preliminary data.</text>
</comment>
<dbReference type="PROSITE" id="PS51257">
    <property type="entry name" value="PROKAR_LIPOPROTEIN"/>
    <property type="match status" value="1"/>
</dbReference>
<dbReference type="PANTHER" id="PTHR36302">
    <property type="entry name" value="BLR7088 PROTEIN"/>
    <property type="match status" value="1"/>
</dbReference>
<protein>
    <submittedName>
        <fullName evidence="2">Copper chaperone PCu(A)C</fullName>
    </submittedName>
</protein>
<dbReference type="Pfam" id="PF04314">
    <property type="entry name" value="PCuAC"/>
    <property type="match status" value="1"/>
</dbReference>
<organism evidence="2 3">
    <name type="scientific">Haloechinothrix aidingensis</name>
    <dbReference type="NCBI Taxonomy" id="2752311"/>
    <lineage>
        <taxon>Bacteria</taxon>
        <taxon>Bacillati</taxon>
        <taxon>Actinomycetota</taxon>
        <taxon>Actinomycetes</taxon>
        <taxon>Pseudonocardiales</taxon>
        <taxon>Pseudonocardiaceae</taxon>
        <taxon>Haloechinothrix</taxon>
    </lineage>
</organism>
<feature type="chain" id="PRO_5038428909" evidence="1">
    <location>
        <begin position="29"/>
        <end position="204"/>
    </location>
</feature>
<name>A0A838AEZ2_9PSEU</name>
<dbReference type="InterPro" id="IPR036182">
    <property type="entry name" value="PCuAC_sf"/>
</dbReference>
<evidence type="ECO:0000256" key="1">
    <source>
        <dbReference type="SAM" id="SignalP"/>
    </source>
</evidence>
<evidence type="ECO:0000313" key="3">
    <source>
        <dbReference type="Proteomes" id="UP000582974"/>
    </source>
</evidence>
<keyword evidence="3" id="KW-1185">Reference proteome</keyword>
<proteinExistence type="predicted"/>
<dbReference type="AlphaFoldDB" id="A0A838AEZ2"/>
<dbReference type="EMBL" id="JACCKD010000008">
    <property type="protein sequence ID" value="MBA0127832.1"/>
    <property type="molecule type" value="Genomic_DNA"/>
</dbReference>
<keyword evidence="1" id="KW-0732">Signal</keyword>
<dbReference type="RefSeq" id="WP_180894633.1">
    <property type="nucleotide sequence ID" value="NZ_JACCKD010000008.1"/>
</dbReference>
<feature type="signal peptide" evidence="1">
    <location>
        <begin position="1"/>
        <end position="28"/>
    </location>
</feature>
<dbReference type="PANTHER" id="PTHR36302:SF1">
    <property type="entry name" value="COPPER CHAPERONE PCU(A)C"/>
    <property type="match status" value="1"/>
</dbReference>
<accession>A0A838AEZ2</accession>
<sequence length="204" mass="20919">MGQHNNRLFGSRLAVRAGLACGSALLLAGCGAGQITQTDSQLPAVDGGGARTDSIVVSNATLAFPEGEDQHHYAGGSDAPVNMHIANRGDEPDELVSVSTDVASDVTIEGDATVLRNGALFVVEPGRLDESGETVPAADDDGLVRNKAAVVLNDLEHPVRPAQSVTLTLTFREAGTIEVLAPIAPSPHDRVVEVSDGEDGGGGH</sequence>
<reference evidence="2 3" key="1">
    <citation type="submission" date="2020-07" db="EMBL/GenBank/DDBJ databases">
        <title>Genome of Haloechinothrix sp.</title>
        <authorList>
            <person name="Tang S.-K."/>
            <person name="Yang L."/>
            <person name="Zhu W.-Y."/>
        </authorList>
    </citation>
    <scope>NUCLEOTIDE SEQUENCE [LARGE SCALE GENOMIC DNA]</scope>
    <source>
        <strain evidence="2 3">YIM 98757</strain>
    </source>
</reference>
<dbReference type="Proteomes" id="UP000582974">
    <property type="component" value="Unassembled WGS sequence"/>
</dbReference>